<dbReference type="EMBL" id="JANPWB010000006">
    <property type="protein sequence ID" value="KAJ1180178.1"/>
    <property type="molecule type" value="Genomic_DNA"/>
</dbReference>
<evidence type="ECO:0000313" key="2">
    <source>
        <dbReference type="Proteomes" id="UP001066276"/>
    </source>
</evidence>
<gene>
    <name evidence="1" type="ORF">NDU88_005402</name>
</gene>
<evidence type="ECO:0000313" key="1">
    <source>
        <dbReference type="EMBL" id="KAJ1180178.1"/>
    </source>
</evidence>
<accession>A0AAV7TUN1</accession>
<dbReference type="AlphaFoldDB" id="A0AAV7TUN1"/>
<keyword evidence="2" id="KW-1185">Reference proteome</keyword>
<proteinExistence type="predicted"/>
<reference evidence="1" key="1">
    <citation type="journal article" date="2022" name="bioRxiv">
        <title>Sequencing and chromosome-scale assembly of the giantPleurodeles waltlgenome.</title>
        <authorList>
            <person name="Brown T."/>
            <person name="Elewa A."/>
            <person name="Iarovenko S."/>
            <person name="Subramanian E."/>
            <person name="Araus A.J."/>
            <person name="Petzold A."/>
            <person name="Susuki M."/>
            <person name="Suzuki K.-i.T."/>
            <person name="Hayashi T."/>
            <person name="Toyoda A."/>
            <person name="Oliveira C."/>
            <person name="Osipova E."/>
            <person name="Leigh N.D."/>
            <person name="Simon A."/>
            <person name="Yun M.H."/>
        </authorList>
    </citation>
    <scope>NUCLEOTIDE SEQUENCE</scope>
    <source>
        <strain evidence="1">20211129_DDA</strain>
        <tissue evidence="1">Liver</tissue>
    </source>
</reference>
<organism evidence="1 2">
    <name type="scientific">Pleurodeles waltl</name>
    <name type="common">Iberian ribbed newt</name>
    <dbReference type="NCBI Taxonomy" id="8319"/>
    <lineage>
        <taxon>Eukaryota</taxon>
        <taxon>Metazoa</taxon>
        <taxon>Chordata</taxon>
        <taxon>Craniata</taxon>
        <taxon>Vertebrata</taxon>
        <taxon>Euteleostomi</taxon>
        <taxon>Amphibia</taxon>
        <taxon>Batrachia</taxon>
        <taxon>Caudata</taxon>
        <taxon>Salamandroidea</taxon>
        <taxon>Salamandridae</taxon>
        <taxon>Pleurodelinae</taxon>
        <taxon>Pleurodeles</taxon>
    </lineage>
</organism>
<dbReference type="Proteomes" id="UP001066276">
    <property type="component" value="Chromosome 3_2"/>
</dbReference>
<protein>
    <submittedName>
        <fullName evidence="1">Uncharacterized protein</fullName>
    </submittedName>
</protein>
<name>A0AAV7TUN1_PLEWA</name>
<sequence length="93" mass="9901">MDLVSCDTEHMEASIPSIQRLTAVISYSIRSIVVGCSLSNVVTGWIGGGDVWVSVAMEVGRFWWSASENNSCRAGLPAGLWFGLLPGVALLVC</sequence>
<comment type="caution">
    <text evidence="1">The sequence shown here is derived from an EMBL/GenBank/DDBJ whole genome shotgun (WGS) entry which is preliminary data.</text>
</comment>